<evidence type="ECO:0000256" key="3">
    <source>
        <dbReference type="ARBA" id="ARBA00022692"/>
    </source>
</evidence>
<keyword evidence="2" id="KW-0813">Transport</keyword>
<dbReference type="Gene3D" id="1.20.1250.20">
    <property type="entry name" value="MFS general substrate transporter like domains"/>
    <property type="match status" value="1"/>
</dbReference>
<dbReference type="PANTHER" id="PTHR23506">
    <property type="entry name" value="GH10249P"/>
    <property type="match status" value="1"/>
</dbReference>
<gene>
    <name evidence="9" type="ORF">EJ06DRAFT_538748</name>
</gene>
<protein>
    <submittedName>
        <fullName evidence="9">MFS general substrate transporter</fullName>
    </submittedName>
</protein>
<feature type="transmembrane region" description="Helical" evidence="7">
    <location>
        <begin position="155"/>
        <end position="174"/>
    </location>
</feature>
<evidence type="ECO:0000256" key="4">
    <source>
        <dbReference type="ARBA" id="ARBA00022989"/>
    </source>
</evidence>
<feature type="transmembrane region" description="Helical" evidence="7">
    <location>
        <begin position="66"/>
        <end position="86"/>
    </location>
</feature>
<evidence type="ECO:0000259" key="8">
    <source>
        <dbReference type="PROSITE" id="PS50850"/>
    </source>
</evidence>
<dbReference type="InterPro" id="IPR050930">
    <property type="entry name" value="MFS_Vesicular_Transporter"/>
</dbReference>
<feature type="transmembrane region" description="Helical" evidence="7">
    <location>
        <begin position="396"/>
        <end position="415"/>
    </location>
</feature>
<keyword evidence="3 7" id="KW-0812">Transmembrane</keyword>
<feature type="transmembrane region" description="Helical" evidence="7">
    <location>
        <begin position="427"/>
        <end position="447"/>
    </location>
</feature>
<name>A0A6G1HSQ0_9PEZI</name>
<dbReference type="InterPro" id="IPR011701">
    <property type="entry name" value="MFS"/>
</dbReference>
<feature type="domain" description="Major facilitator superfamily (MFS) profile" evidence="8">
    <location>
        <begin position="25"/>
        <end position="450"/>
    </location>
</feature>
<dbReference type="Proteomes" id="UP000799640">
    <property type="component" value="Unassembled WGS sequence"/>
</dbReference>
<keyword evidence="10" id="KW-1185">Reference proteome</keyword>
<feature type="transmembrane region" description="Helical" evidence="7">
    <location>
        <begin position="273"/>
        <end position="290"/>
    </location>
</feature>
<dbReference type="CDD" id="cd17325">
    <property type="entry name" value="MFS_MdtG_SLC18_like"/>
    <property type="match status" value="1"/>
</dbReference>
<dbReference type="EMBL" id="ML996699">
    <property type="protein sequence ID" value="KAF2398765.1"/>
    <property type="molecule type" value="Genomic_DNA"/>
</dbReference>
<evidence type="ECO:0000256" key="5">
    <source>
        <dbReference type="ARBA" id="ARBA00023136"/>
    </source>
</evidence>
<feature type="transmembrane region" description="Helical" evidence="7">
    <location>
        <begin position="347"/>
        <end position="376"/>
    </location>
</feature>
<dbReference type="GO" id="GO:0022857">
    <property type="term" value="F:transmembrane transporter activity"/>
    <property type="evidence" value="ECO:0007669"/>
    <property type="project" value="InterPro"/>
</dbReference>
<feature type="transmembrane region" description="Helical" evidence="7">
    <location>
        <begin position="98"/>
        <end position="115"/>
    </location>
</feature>
<feature type="region of interest" description="Disordered" evidence="6">
    <location>
        <begin position="212"/>
        <end position="238"/>
    </location>
</feature>
<keyword evidence="5 7" id="KW-0472">Membrane</keyword>
<dbReference type="Pfam" id="PF07690">
    <property type="entry name" value="MFS_1"/>
    <property type="match status" value="1"/>
</dbReference>
<keyword evidence="4 7" id="KW-1133">Transmembrane helix</keyword>
<dbReference type="InterPro" id="IPR036259">
    <property type="entry name" value="MFS_trans_sf"/>
</dbReference>
<accession>A0A6G1HSQ0</accession>
<dbReference type="OrthoDB" id="5086884at2759"/>
<dbReference type="SUPFAM" id="SSF103473">
    <property type="entry name" value="MFS general substrate transporter"/>
    <property type="match status" value="1"/>
</dbReference>
<feature type="transmembrane region" description="Helical" evidence="7">
    <location>
        <begin position="23"/>
        <end position="46"/>
    </location>
</feature>
<sequence length="457" mass="48907">MDVLQCSVEKKPPIALRWRSHPLFILSTVAIGMFTDLFLYGLVVPILPSLLCERIHLPESQGQSAVSNLLAAYAAASMVCSVPAGCIADRTPQRRTPFLAGLAALMAATALFAFGRNMALFIVARVLQGLSGGVVWTVGLAMTLDTVGPHNIGKIFSVVSIGELIAPVIGGVVYEKAGRGVFGLGAAILAIDFAMRVLVIETSVARQLDEPLESPEPSLYGRGLQTGSLDEEPENETSPLLRGRQDELYLIPEVQNKLVRVFPIIYCFKNSRLVGAFFLSFVNMTLLSTFDATIPTEAKSLFAFSSLNSGLLVIPLDIPYLIIGPLAGWVVDKYGGSRMFPNRNQNVAFYCGIMAMNGVGFGLIGSCSIVESSLVVQRYDRVNPGMFGDIGPYAQLFGFNSVLVNLGLMVGPLLSGGLRDRTGHGNMNVVLAALSGTAAIISILFIGGSPGQWMKNR</sequence>
<feature type="transmembrane region" description="Helical" evidence="7">
    <location>
        <begin position="121"/>
        <end position="143"/>
    </location>
</feature>
<dbReference type="PANTHER" id="PTHR23506:SF37">
    <property type="entry name" value="MAJOR FACILITATOR SUPERFAMILY (MFS) PROFILE DOMAIN-CONTAINING PROTEIN"/>
    <property type="match status" value="1"/>
</dbReference>
<dbReference type="AlphaFoldDB" id="A0A6G1HSQ0"/>
<evidence type="ECO:0000313" key="9">
    <source>
        <dbReference type="EMBL" id="KAF2398765.1"/>
    </source>
</evidence>
<feature type="transmembrane region" description="Helical" evidence="7">
    <location>
        <begin position="180"/>
        <end position="199"/>
    </location>
</feature>
<evidence type="ECO:0000256" key="2">
    <source>
        <dbReference type="ARBA" id="ARBA00022448"/>
    </source>
</evidence>
<dbReference type="GO" id="GO:0016020">
    <property type="term" value="C:membrane"/>
    <property type="evidence" value="ECO:0007669"/>
    <property type="project" value="UniProtKB-SubCell"/>
</dbReference>
<organism evidence="9 10">
    <name type="scientific">Trichodelitschia bisporula</name>
    <dbReference type="NCBI Taxonomy" id="703511"/>
    <lineage>
        <taxon>Eukaryota</taxon>
        <taxon>Fungi</taxon>
        <taxon>Dikarya</taxon>
        <taxon>Ascomycota</taxon>
        <taxon>Pezizomycotina</taxon>
        <taxon>Dothideomycetes</taxon>
        <taxon>Dothideomycetes incertae sedis</taxon>
        <taxon>Phaeotrichales</taxon>
        <taxon>Phaeotrichaceae</taxon>
        <taxon>Trichodelitschia</taxon>
    </lineage>
</organism>
<feature type="transmembrane region" description="Helical" evidence="7">
    <location>
        <begin position="310"/>
        <end position="331"/>
    </location>
</feature>
<reference evidence="9" key="1">
    <citation type="journal article" date="2020" name="Stud. Mycol.">
        <title>101 Dothideomycetes genomes: a test case for predicting lifestyles and emergence of pathogens.</title>
        <authorList>
            <person name="Haridas S."/>
            <person name="Albert R."/>
            <person name="Binder M."/>
            <person name="Bloem J."/>
            <person name="Labutti K."/>
            <person name="Salamov A."/>
            <person name="Andreopoulos B."/>
            <person name="Baker S."/>
            <person name="Barry K."/>
            <person name="Bills G."/>
            <person name="Bluhm B."/>
            <person name="Cannon C."/>
            <person name="Castanera R."/>
            <person name="Culley D."/>
            <person name="Daum C."/>
            <person name="Ezra D."/>
            <person name="Gonzalez J."/>
            <person name="Henrissat B."/>
            <person name="Kuo A."/>
            <person name="Liang C."/>
            <person name="Lipzen A."/>
            <person name="Lutzoni F."/>
            <person name="Magnuson J."/>
            <person name="Mondo S."/>
            <person name="Nolan M."/>
            <person name="Ohm R."/>
            <person name="Pangilinan J."/>
            <person name="Park H.-J."/>
            <person name="Ramirez L."/>
            <person name="Alfaro M."/>
            <person name="Sun H."/>
            <person name="Tritt A."/>
            <person name="Yoshinaga Y."/>
            <person name="Zwiers L.-H."/>
            <person name="Turgeon B."/>
            <person name="Goodwin S."/>
            <person name="Spatafora J."/>
            <person name="Crous P."/>
            <person name="Grigoriev I."/>
        </authorList>
    </citation>
    <scope>NUCLEOTIDE SEQUENCE</scope>
    <source>
        <strain evidence="9">CBS 262.69</strain>
    </source>
</reference>
<evidence type="ECO:0000313" key="10">
    <source>
        <dbReference type="Proteomes" id="UP000799640"/>
    </source>
</evidence>
<proteinExistence type="predicted"/>
<comment type="subcellular location">
    <subcellularLocation>
        <location evidence="1">Membrane</location>
        <topology evidence="1">Multi-pass membrane protein</topology>
    </subcellularLocation>
</comment>
<evidence type="ECO:0000256" key="1">
    <source>
        <dbReference type="ARBA" id="ARBA00004141"/>
    </source>
</evidence>
<evidence type="ECO:0000256" key="7">
    <source>
        <dbReference type="SAM" id="Phobius"/>
    </source>
</evidence>
<dbReference type="InterPro" id="IPR020846">
    <property type="entry name" value="MFS_dom"/>
</dbReference>
<evidence type="ECO:0000256" key="6">
    <source>
        <dbReference type="SAM" id="MobiDB-lite"/>
    </source>
</evidence>
<dbReference type="PROSITE" id="PS50850">
    <property type="entry name" value="MFS"/>
    <property type="match status" value="1"/>
</dbReference>